<evidence type="ECO:0000313" key="3">
    <source>
        <dbReference type="EMBL" id="MDX8153377.1"/>
    </source>
</evidence>
<proteinExistence type="predicted"/>
<sequence>MSPGPSSDQAASARARRWQVLSVMVLLLAVAGGLALALGAFRSKPVGTLSANGIRGERETTSLLRGVPYDGLRLGRADAPATIRVFADLHCPICRAHFTGSEQRDIVDRLVRPGRAKLELRLLATLSPNSAVGRTAVERLALGGGEPWRLATMLFYNQGAEGGAWISPDLLRRIGEASPGLRGVSTTPDGRTRRLEAETEALRRRYDVGGTPTYVVTRAGAAGYDKVRDRVFVDVARELERKVSP</sequence>
<evidence type="ECO:0000259" key="2">
    <source>
        <dbReference type="Pfam" id="PF13462"/>
    </source>
</evidence>
<feature type="transmembrane region" description="Helical" evidence="1">
    <location>
        <begin position="20"/>
        <end position="41"/>
    </location>
</feature>
<feature type="domain" description="Thioredoxin-like fold" evidence="2">
    <location>
        <begin position="72"/>
        <end position="164"/>
    </location>
</feature>
<evidence type="ECO:0000256" key="1">
    <source>
        <dbReference type="SAM" id="Phobius"/>
    </source>
</evidence>
<protein>
    <submittedName>
        <fullName evidence="3">Thioredoxin domain-containing protein</fullName>
    </submittedName>
</protein>
<dbReference type="InterPro" id="IPR036249">
    <property type="entry name" value="Thioredoxin-like_sf"/>
</dbReference>
<accession>A0ABU4VPW3</accession>
<dbReference type="InterPro" id="IPR012336">
    <property type="entry name" value="Thioredoxin-like_fold"/>
</dbReference>
<dbReference type="SUPFAM" id="SSF52833">
    <property type="entry name" value="Thioredoxin-like"/>
    <property type="match status" value="1"/>
</dbReference>
<organism evidence="3 4">
    <name type="scientific">Patulibacter brassicae</name>
    <dbReference type="NCBI Taxonomy" id="1705717"/>
    <lineage>
        <taxon>Bacteria</taxon>
        <taxon>Bacillati</taxon>
        <taxon>Actinomycetota</taxon>
        <taxon>Thermoleophilia</taxon>
        <taxon>Solirubrobacterales</taxon>
        <taxon>Patulibacteraceae</taxon>
        <taxon>Patulibacter</taxon>
    </lineage>
</organism>
<dbReference type="EMBL" id="JAXAVX010000013">
    <property type="protein sequence ID" value="MDX8153377.1"/>
    <property type="molecule type" value="Genomic_DNA"/>
</dbReference>
<gene>
    <name evidence="3" type="ORF">SK069_17395</name>
</gene>
<keyword evidence="1" id="KW-1133">Transmembrane helix</keyword>
<dbReference type="Gene3D" id="3.40.30.10">
    <property type="entry name" value="Glutaredoxin"/>
    <property type="match status" value="1"/>
</dbReference>
<evidence type="ECO:0000313" key="4">
    <source>
        <dbReference type="Proteomes" id="UP001277761"/>
    </source>
</evidence>
<name>A0ABU4VPW3_9ACTN</name>
<keyword evidence="1" id="KW-0472">Membrane</keyword>
<comment type="caution">
    <text evidence="3">The sequence shown here is derived from an EMBL/GenBank/DDBJ whole genome shotgun (WGS) entry which is preliminary data.</text>
</comment>
<keyword evidence="4" id="KW-1185">Reference proteome</keyword>
<dbReference type="Proteomes" id="UP001277761">
    <property type="component" value="Unassembled WGS sequence"/>
</dbReference>
<dbReference type="Pfam" id="PF13462">
    <property type="entry name" value="Thioredoxin_4"/>
    <property type="match status" value="1"/>
</dbReference>
<reference evidence="3 4" key="1">
    <citation type="submission" date="2023-11" db="EMBL/GenBank/DDBJ databases">
        <authorList>
            <person name="Xu M."/>
            <person name="Jiang T."/>
        </authorList>
    </citation>
    <scope>NUCLEOTIDE SEQUENCE [LARGE SCALE GENOMIC DNA]</scope>
    <source>
        <strain evidence="3 4">SD</strain>
    </source>
</reference>
<dbReference type="RefSeq" id="WP_319955528.1">
    <property type="nucleotide sequence ID" value="NZ_JAXAVX010000013.1"/>
</dbReference>
<keyword evidence="1" id="KW-0812">Transmembrane</keyword>